<dbReference type="Proteomes" id="UP000216133">
    <property type="component" value="Unassembled WGS sequence"/>
</dbReference>
<reference evidence="1 2" key="1">
    <citation type="submission" date="2017-07" db="EMBL/GenBank/DDBJ databases">
        <title>Isolation and whole genome analysis of endospore-forming bacteria from heroin.</title>
        <authorList>
            <person name="Kalinowski J."/>
            <person name="Ahrens B."/>
            <person name="Al-Dilaimi A."/>
            <person name="Winkler A."/>
            <person name="Wibberg D."/>
            <person name="Schleenbecker U."/>
            <person name="Ruckert C."/>
            <person name="Wolfel R."/>
            <person name="Grass G."/>
        </authorList>
    </citation>
    <scope>NUCLEOTIDE SEQUENCE [LARGE SCALE GENOMIC DNA]</scope>
    <source>
        <strain evidence="1 2">7523-2</strain>
    </source>
</reference>
<evidence type="ECO:0000313" key="1">
    <source>
        <dbReference type="EMBL" id="PAF27302.1"/>
    </source>
</evidence>
<dbReference type="EMBL" id="NPBS01000018">
    <property type="protein sequence ID" value="PAF27302.1"/>
    <property type="molecule type" value="Genomic_DNA"/>
</dbReference>
<accession>A0A268S460</accession>
<organism evidence="1 2">
    <name type="scientific">Shouchella clausii</name>
    <name type="common">Alkalihalobacillus clausii</name>
    <dbReference type="NCBI Taxonomy" id="79880"/>
    <lineage>
        <taxon>Bacteria</taxon>
        <taxon>Bacillati</taxon>
        <taxon>Bacillota</taxon>
        <taxon>Bacilli</taxon>
        <taxon>Bacillales</taxon>
        <taxon>Bacillaceae</taxon>
        <taxon>Shouchella</taxon>
    </lineage>
</organism>
<dbReference type="AlphaFoldDB" id="A0A268S460"/>
<name>A0A268S460_SHOCL</name>
<sequence length="358" mass="41504">MNKHAIIRALEALNPASIHTHSISLDQVTRRILDGAKLKRKALSKQEITKYGLNIYPKSGVRVEDLIDWLITNNDIEVDQGREKKVRITPQGVQHLMELYTDHHCAAFIAYRDQVNDLTQRRNETDFDPVHVATMFYRQWSLSQIEQLYFTSEKSIQAEMQAYHKYALSQFGLKTDDDDFLFHLAPKLFLSEEEVLENIRLDVIGVNLGPHPVILDRPYPNKGYVVAGTKIGNETFTTGFYPIIDPKGAFPDELDIQYRWTIGKNKEIVHDIHIQFEFDRGNLFSTEQSLCRSNDLPNVRLATFPKNIRRKPSNTGSLHIREEATLTSFPAHLHFAFYADKHFNKWRGKRRFIGSTHR</sequence>
<comment type="caution">
    <text evidence="1">The sequence shown here is derived from an EMBL/GenBank/DDBJ whole genome shotgun (WGS) entry which is preliminary data.</text>
</comment>
<protein>
    <submittedName>
        <fullName evidence="1">Uncharacterized protein</fullName>
    </submittedName>
</protein>
<gene>
    <name evidence="1" type="ORF">CHH61_04015</name>
</gene>
<proteinExistence type="predicted"/>
<dbReference type="RefSeq" id="WP_095327881.1">
    <property type="nucleotide sequence ID" value="NZ_NPBS01000018.1"/>
</dbReference>
<evidence type="ECO:0000313" key="2">
    <source>
        <dbReference type="Proteomes" id="UP000216133"/>
    </source>
</evidence>